<dbReference type="InterPro" id="IPR037107">
    <property type="entry name" value="Put_OMP_sf"/>
</dbReference>
<dbReference type="EMBL" id="JAFVMG010000001">
    <property type="protein sequence ID" value="MBO1327455.1"/>
    <property type="molecule type" value="Genomic_DNA"/>
</dbReference>
<evidence type="ECO:0000313" key="2">
    <source>
        <dbReference type="EMBL" id="MBO1327455.1"/>
    </source>
</evidence>
<dbReference type="RefSeq" id="WP_207852542.1">
    <property type="nucleotide sequence ID" value="NZ_JAFVMG010000001.1"/>
</dbReference>
<feature type="chain" id="PRO_5047486984" evidence="1">
    <location>
        <begin position="41"/>
        <end position="360"/>
    </location>
</feature>
<name>A0ABS3LIN2_9PROT</name>
<comment type="caution">
    <text evidence="2">The sequence shown here is derived from an EMBL/GenBank/DDBJ whole genome shotgun (WGS) entry which is preliminary data.</text>
</comment>
<evidence type="ECO:0000256" key="1">
    <source>
        <dbReference type="SAM" id="SignalP"/>
    </source>
</evidence>
<evidence type="ECO:0000313" key="3">
    <source>
        <dbReference type="Proteomes" id="UP000664399"/>
    </source>
</evidence>
<dbReference type="Pfam" id="PF09982">
    <property type="entry name" value="LpxR"/>
    <property type="match status" value="1"/>
</dbReference>
<organism evidence="2 3">
    <name type="scientific">Acetobacter suratthaniensis</name>
    <dbReference type="NCBI Taxonomy" id="1502841"/>
    <lineage>
        <taxon>Bacteria</taxon>
        <taxon>Pseudomonadati</taxon>
        <taxon>Pseudomonadota</taxon>
        <taxon>Alphaproteobacteria</taxon>
        <taxon>Acetobacterales</taxon>
        <taxon>Acetobacteraceae</taxon>
        <taxon>Acetobacter</taxon>
    </lineage>
</organism>
<keyword evidence="3" id="KW-1185">Reference proteome</keyword>
<accession>A0ABS3LIN2</accession>
<protein>
    <submittedName>
        <fullName evidence="2">Lipid A deacylase LpxR family protein</fullName>
    </submittedName>
</protein>
<gene>
    <name evidence="2" type="ORF">J2D75_03050</name>
</gene>
<feature type="signal peptide" evidence="1">
    <location>
        <begin position="1"/>
        <end position="40"/>
    </location>
</feature>
<dbReference type="Proteomes" id="UP000664399">
    <property type="component" value="Unassembled WGS sequence"/>
</dbReference>
<sequence>MPARIKTSPRVTHMAAACLSLVCGTAATSFLPGMASSASAAPAQDKRGTWTLQGENDAISTLKGTSDQYYTSGLRFNWTSGTDTLPAPIAAINKAIWGEGVQRISIGVQQMIFTPRDTQISSPWAAGQPHNSLLRDRPYSSLLLGTINLINDTDRSRSVFGVQFGVMGPAAQGRQLQNGFHGLIGDTPNQGWSHQLQNQIIFQVQGGRTWRLPLLQVGGIELDTLPSASAAIGDYQIYGRLGDIFRIGQGLDSDFGTPTIQSSVTDGGDAYKSRRPVSWYLFGGVSGQAVAYDASLQGNTMRSNSLHVDKNWDVGEIHAGAAVLFRGLRISFSQTWQTQQFDGAKSGLFNYGSLMVSTKF</sequence>
<keyword evidence="1" id="KW-0732">Signal</keyword>
<dbReference type="InterPro" id="IPR018707">
    <property type="entry name" value="LpxR"/>
</dbReference>
<proteinExistence type="predicted"/>
<reference evidence="2 3" key="1">
    <citation type="submission" date="2021-03" db="EMBL/GenBank/DDBJ databases">
        <title>The complete genome sequence of Acetobacter suratthaniensis TBRC 1719.</title>
        <authorList>
            <person name="Charoenyingcharoen P."/>
            <person name="Yukphan P."/>
        </authorList>
    </citation>
    <scope>NUCLEOTIDE SEQUENCE [LARGE SCALE GENOMIC DNA]</scope>
    <source>
        <strain evidence="2 3">TBRC 1719</strain>
    </source>
</reference>
<dbReference type="Gene3D" id="2.40.128.140">
    <property type="entry name" value="Outer membrane protein"/>
    <property type="match status" value="1"/>
</dbReference>